<gene>
    <name evidence="3" type="ORF">KIW84_063348</name>
</gene>
<accession>A0A9D5A4R3</accession>
<dbReference type="Gramene" id="Psat06G0334800-T1">
    <property type="protein sequence ID" value="KAI5397492.1"/>
    <property type="gene ID" value="KIW84_063348"/>
</dbReference>
<dbReference type="CDD" id="cd00303">
    <property type="entry name" value="retropepsin_like"/>
    <property type="match status" value="1"/>
</dbReference>
<dbReference type="Proteomes" id="UP001058974">
    <property type="component" value="Chromosome 6"/>
</dbReference>
<dbReference type="InterPro" id="IPR043502">
    <property type="entry name" value="DNA/RNA_pol_sf"/>
</dbReference>
<sequence length="654" mass="72152">MTIKPAGPVPYSSEKAIPYRYNAVAVENGKEVSLPSSSVVNIADVSGTPNPAPVVKPSSTLGTPTSVGPSGNMKEGCDEMLRLIKRSEYNVVDQLLQTPSKISVLSLLLNSEPHREALQKVLDVAYVDHDVTIEQFDSIVANITAYNILSFCDSDLPEEGRDHNLALHISMNCKDDAMSNVLVDTGSSLNVLPKSTLSKLSYQGPPMRQSGIVVKAFDGSRKPVIGEVDLPIKIGPSAVTSTLHQKLKFVKNKKLVVVGGEKALLVSHLSSFSYIDAEDEVGTPFQALSIAEPIEKRTPSFASYKDAKLVIECDATAGLGKMIELEDNKSRAGIGFSSGVFNVKGLFKSGGFIHTGQDEEAAAILEEDEEDSGNFVIPGGICNNWIAVDFPTVIHKSKLIKPIKHNGPTPSHNFEFPVFEAEEDDVEEIPDEITRLLEHEEKIIQPHLENLETVNLGSEDCVRVVMIGALLEESVKKGLIELLQEYVDVFAWSYEDMPGLDTDIVQHFLPLKPECVPVKQKLKRTHPDMAVKIKEEVQKQIDAGFLVTSTYPQWVANIVPVPKKDGKVRMCVDYRDLNKVSPKDDFLLPHIDMLVNNTAKFNVFSFMDGFSGYNQIKMAPEDMEKTTFITPWGTFCYRVMPFDLKNASYDHLIS</sequence>
<dbReference type="InterPro" id="IPR001969">
    <property type="entry name" value="Aspartic_peptidase_AS"/>
</dbReference>
<evidence type="ECO:0000313" key="4">
    <source>
        <dbReference type="Proteomes" id="UP001058974"/>
    </source>
</evidence>
<organism evidence="3 4">
    <name type="scientific">Pisum sativum</name>
    <name type="common">Garden pea</name>
    <name type="synonym">Lathyrus oleraceus</name>
    <dbReference type="NCBI Taxonomy" id="3888"/>
    <lineage>
        <taxon>Eukaryota</taxon>
        <taxon>Viridiplantae</taxon>
        <taxon>Streptophyta</taxon>
        <taxon>Embryophyta</taxon>
        <taxon>Tracheophyta</taxon>
        <taxon>Spermatophyta</taxon>
        <taxon>Magnoliopsida</taxon>
        <taxon>eudicotyledons</taxon>
        <taxon>Gunneridae</taxon>
        <taxon>Pentapetalae</taxon>
        <taxon>rosids</taxon>
        <taxon>fabids</taxon>
        <taxon>Fabales</taxon>
        <taxon>Fabaceae</taxon>
        <taxon>Papilionoideae</taxon>
        <taxon>50 kb inversion clade</taxon>
        <taxon>NPAAA clade</taxon>
        <taxon>Hologalegina</taxon>
        <taxon>IRL clade</taxon>
        <taxon>Fabeae</taxon>
        <taxon>Lathyrus</taxon>
    </lineage>
</organism>
<dbReference type="SUPFAM" id="SSF56672">
    <property type="entry name" value="DNA/RNA polymerases"/>
    <property type="match status" value="1"/>
</dbReference>
<dbReference type="InterPro" id="IPR000477">
    <property type="entry name" value="RT_dom"/>
</dbReference>
<dbReference type="GO" id="GO:0006508">
    <property type="term" value="P:proteolysis"/>
    <property type="evidence" value="ECO:0007669"/>
    <property type="project" value="InterPro"/>
</dbReference>
<protein>
    <recommendedName>
        <fullName evidence="2">Reverse transcriptase domain-containing protein</fullName>
    </recommendedName>
</protein>
<dbReference type="PANTHER" id="PTHR24559">
    <property type="entry name" value="TRANSPOSON TY3-I GAG-POL POLYPROTEIN"/>
    <property type="match status" value="1"/>
</dbReference>
<evidence type="ECO:0000313" key="3">
    <source>
        <dbReference type="EMBL" id="KAI5397492.1"/>
    </source>
</evidence>
<dbReference type="GO" id="GO:0004190">
    <property type="term" value="F:aspartic-type endopeptidase activity"/>
    <property type="evidence" value="ECO:0007669"/>
    <property type="project" value="InterPro"/>
</dbReference>
<evidence type="ECO:0000256" key="1">
    <source>
        <dbReference type="SAM" id="MobiDB-lite"/>
    </source>
</evidence>
<dbReference type="AlphaFoldDB" id="A0A9D5A4R3"/>
<feature type="compositionally biased region" description="Polar residues" evidence="1">
    <location>
        <begin position="57"/>
        <end position="69"/>
    </location>
</feature>
<dbReference type="CDD" id="cd01647">
    <property type="entry name" value="RT_LTR"/>
    <property type="match status" value="1"/>
</dbReference>
<name>A0A9D5A4R3_PEA</name>
<dbReference type="PANTHER" id="PTHR24559:SF457">
    <property type="entry name" value="RNA-DIRECTED DNA POLYMERASE HOMOLOG"/>
    <property type="match status" value="1"/>
</dbReference>
<proteinExistence type="predicted"/>
<dbReference type="Gene3D" id="3.10.10.10">
    <property type="entry name" value="HIV Type 1 Reverse Transcriptase, subunit A, domain 1"/>
    <property type="match status" value="1"/>
</dbReference>
<dbReference type="Pfam" id="PF00078">
    <property type="entry name" value="RVT_1"/>
    <property type="match status" value="1"/>
</dbReference>
<evidence type="ECO:0000259" key="2">
    <source>
        <dbReference type="Pfam" id="PF00078"/>
    </source>
</evidence>
<dbReference type="InterPro" id="IPR053134">
    <property type="entry name" value="RNA-dir_DNA_polymerase"/>
</dbReference>
<dbReference type="EMBL" id="JAMSHJ010000006">
    <property type="protein sequence ID" value="KAI5397492.1"/>
    <property type="molecule type" value="Genomic_DNA"/>
</dbReference>
<feature type="domain" description="Reverse transcriptase" evidence="2">
    <location>
        <begin position="561"/>
        <end position="647"/>
    </location>
</feature>
<feature type="region of interest" description="Disordered" evidence="1">
    <location>
        <begin position="51"/>
        <end position="72"/>
    </location>
</feature>
<dbReference type="PROSITE" id="PS00141">
    <property type="entry name" value="ASP_PROTEASE"/>
    <property type="match status" value="1"/>
</dbReference>
<reference evidence="3 4" key="1">
    <citation type="journal article" date="2022" name="Nat. Genet.">
        <title>Improved pea reference genome and pan-genome highlight genomic features and evolutionary characteristics.</title>
        <authorList>
            <person name="Yang T."/>
            <person name="Liu R."/>
            <person name="Luo Y."/>
            <person name="Hu S."/>
            <person name="Wang D."/>
            <person name="Wang C."/>
            <person name="Pandey M.K."/>
            <person name="Ge S."/>
            <person name="Xu Q."/>
            <person name="Li N."/>
            <person name="Li G."/>
            <person name="Huang Y."/>
            <person name="Saxena R.K."/>
            <person name="Ji Y."/>
            <person name="Li M."/>
            <person name="Yan X."/>
            <person name="He Y."/>
            <person name="Liu Y."/>
            <person name="Wang X."/>
            <person name="Xiang C."/>
            <person name="Varshney R.K."/>
            <person name="Ding H."/>
            <person name="Gao S."/>
            <person name="Zong X."/>
        </authorList>
    </citation>
    <scope>NUCLEOTIDE SEQUENCE [LARGE SCALE GENOMIC DNA]</scope>
    <source>
        <strain evidence="3 4">cv. Zhongwan 6</strain>
    </source>
</reference>
<comment type="caution">
    <text evidence="3">The sequence shown here is derived from an EMBL/GenBank/DDBJ whole genome shotgun (WGS) entry which is preliminary data.</text>
</comment>
<keyword evidence="4" id="KW-1185">Reference proteome</keyword>